<dbReference type="PANTHER" id="PTHR33570:SF2">
    <property type="entry name" value="CARBOXYMUCONOLACTONE DECARBOXYLASE-LIKE DOMAIN-CONTAINING PROTEIN"/>
    <property type="match status" value="1"/>
</dbReference>
<dbReference type="Proteomes" id="UP001597012">
    <property type="component" value="Unassembled WGS sequence"/>
</dbReference>
<dbReference type="RefSeq" id="WP_379932074.1">
    <property type="nucleotide sequence ID" value="NZ_JBHTHY010000003.1"/>
</dbReference>
<name>A0ABW3AZN5_9FLAO</name>
<dbReference type="PANTHER" id="PTHR33570">
    <property type="entry name" value="4-CARBOXYMUCONOLACTONE DECARBOXYLASE FAMILY PROTEIN"/>
    <property type="match status" value="1"/>
</dbReference>
<accession>A0ABW3AZN5</accession>
<reference evidence="4" key="1">
    <citation type="journal article" date="2019" name="Int. J. Syst. Evol. Microbiol.">
        <title>The Global Catalogue of Microorganisms (GCM) 10K type strain sequencing project: providing services to taxonomists for standard genome sequencing and annotation.</title>
        <authorList>
            <consortium name="The Broad Institute Genomics Platform"/>
            <consortium name="The Broad Institute Genome Sequencing Center for Infectious Disease"/>
            <person name="Wu L."/>
            <person name="Ma J."/>
        </authorList>
    </citation>
    <scope>NUCLEOTIDE SEQUENCE [LARGE SCALE GENOMIC DNA]</scope>
    <source>
        <strain evidence="4">CCUG 61948</strain>
    </source>
</reference>
<evidence type="ECO:0000313" key="3">
    <source>
        <dbReference type="EMBL" id="MFD0796332.1"/>
    </source>
</evidence>
<dbReference type="EMBL" id="JBHTHY010000003">
    <property type="protein sequence ID" value="MFD0796332.1"/>
    <property type="molecule type" value="Genomic_DNA"/>
</dbReference>
<keyword evidence="4" id="KW-1185">Reference proteome</keyword>
<feature type="domain" description="Carboxymuconolactone decarboxylase-like" evidence="2">
    <location>
        <begin position="162"/>
        <end position="239"/>
    </location>
</feature>
<dbReference type="Pfam" id="PF02627">
    <property type="entry name" value="CMD"/>
    <property type="match status" value="2"/>
</dbReference>
<organism evidence="3 4">
    <name type="scientific">Maribacter chungangensis</name>
    <dbReference type="NCBI Taxonomy" id="1069117"/>
    <lineage>
        <taxon>Bacteria</taxon>
        <taxon>Pseudomonadati</taxon>
        <taxon>Bacteroidota</taxon>
        <taxon>Flavobacteriia</taxon>
        <taxon>Flavobacteriales</taxon>
        <taxon>Flavobacteriaceae</taxon>
        <taxon>Maribacter</taxon>
    </lineage>
</organism>
<evidence type="ECO:0000256" key="1">
    <source>
        <dbReference type="SAM" id="SignalP"/>
    </source>
</evidence>
<feature type="chain" id="PRO_5045889892" evidence="1">
    <location>
        <begin position="28"/>
        <end position="246"/>
    </location>
</feature>
<sequence length="246" mass="27307">MTILKLCRYVALPMFLMLGISHNSGHAQDNALAQELSASEKSITTIASLTAKGDLANLETALEDGLEAGLTVNEIKEVLVHLYAYCGFPRSLRGLRTFIKVLDQRKEKGIQDTPGAEATVMDDARSKYDRGKENLETLIQRKLDGPPADYAAFAPIIEVFLKEHLFADVFERDVLDYKQRELVTVSVLATIGGVEPMLRSHLNICLSQGFTPEQLEAWVSLVAKNVDKPKMESAKEVMNEVLETKK</sequence>
<evidence type="ECO:0000313" key="4">
    <source>
        <dbReference type="Proteomes" id="UP001597012"/>
    </source>
</evidence>
<feature type="signal peptide" evidence="1">
    <location>
        <begin position="1"/>
        <end position="27"/>
    </location>
</feature>
<dbReference type="InterPro" id="IPR052512">
    <property type="entry name" value="4CMD/NDH-1_regulator"/>
</dbReference>
<dbReference type="Gene3D" id="1.20.1290.10">
    <property type="entry name" value="AhpD-like"/>
    <property type="match status" value="1"/>
</dbReference>
<protein>
    <submittedName>
        <fullName evidence="3">Carboxymuconolactone decarboxylase family protein</fullName>
    </submittedName>
</protein>
<dbReference type="SUPFAM" id="SSF69118">
    <property type="entry name" value="AhpD-like"/>
    <property type="match status" value="1"/>
</dbReference>
<evidence type="ECO:0000259" key="2">
    <source>
        <dbReference type="Pfam" id="PF02627"/>
    </source>
</evidence>
<comment type="caution">
    <text evidence="3">The sequence shown here is derived from an EMBL/GenBank/DDBJ whole genome shotgun (WGS) entry which is preliminary data.</text>
</comment>
<dbReference type="InterPro" id="IPR029032">
    <property type="entry name" value="AhpD-like"/>
</dbReference>
<feature type="domain" description="Carboxymuconolactone decarboxylase-like" evidence="2">
    <location>
        <begin position="33"/>
        <end position="96"/>
    </location>
</feature>
<gene>
    <name evidence="3" type="ORF">ACFQZJ_02585</name>
</gene>
<keyword evidence="1" id="KW-0732">Signal</keyword>
<proteinExistence type="predicted"/>
<dbReference type="InterPro" id="IPR003779">
    <property type="entry name" value="CMD-like"/>
</dbReference>